<reference evidence="2" key="1">
    <citation type="submission" date="2019-08" db="EMBL/GenBank/DDBJ databases">
        <authorList>
            <person name="Kucharzyk K."/>
            <person name="Murdoch R.W."/>
            <person name="Higgins S."/>
            <person name="Loffler F."/>
        </authorList>
    </citation>
    <scope>NUCLEOTIDE SEQUENCE</scope>
</reference>
<sequence length="103" mass="11110">MHGNPGHDKVKAAARLARLHHLNHEAWKNVAALTKRFRQHEALLHILIELGRSVPKALLLGLLPQDVKTPDDGDAGPQHDGKLPAKDGELLGAHLAPENGQGV</sequence>
<evidence type="ECO:0000256" key="1">
    <source>
        <dbReference type="SAM" id="MobiDB-lite"/>
    </source>
</evidence>
<dbReference type="EMBL" id="VSSQ01079001">
    <property type="protein sequence ID" value="MPN28639.1"/>
    <property type="molecule type" value="Genomic_DNA"/>
</dbReference>
<name>A0A645GS31_9ZZZZ</name>
<gene>
    <name evidence="2" type="ORF">SDC9_176082</name>
</gene>
<dbReference type="AlphaFoldDB" id="A0A645GS31"/>
<organism evidence="2">
    <name type="scientific">bioreactor metagenome</name>
    <dbReference type="NCBI Taxonomy" id="1076179"/>
    <lineage>
        <taxon>unclassified sequences</taxon>
        <taxon>metagenomes</taxon>
        <taxon>ecological metagenomes</taxon>
    </lineage>
</organism>
<evidence type="ECO:0000313" key="2">
    <source>
        <dbReference type="EMBL" id="MPN28639.1"/>
    </source>
</evidence>
<protein>
    <submittedName>
        <fullName evidence="2">Uncharacterized protein</fullName>
    </submittedName>
</protein>
<comment type="caution">
    <text evidence="2">The sequence shown here is derived from an EMBL/GenBank/DDBJ whole genome shotgun (WGS) entry which is preliminary data.</text>
</comment>
<accession>A0A645GS31</accession>
<feature type="compositionally biased region" description="Basic and acidic residues" evidence="1">
    <location>
        <begin position="77"/>
        <end position="88"/>
    </location>
</feature>
<feature type="region of interest" description="Disordered" evidence="1">
    <location>
        <begin position="67"/>
        <end position="88"/>
    </location>
</feature>
<proteinExistence type="predicted"/>